<proteinExistence type="predicted"/>
<evidence type="ECO:0000256" key="1">
    <source>
        <dbReference type="SAM" id="MobiDB-lite"/>
    </source>
</evidence>
<protein>
    <submittedName>
        <fullName evidence="2">Uncharacterized protein</fullName>
    </submittedName>
</protein>
<evidence type="ECO:0000313" key="3">
    <source>
        <dbReference type="Proteomes" id="UP001283361"/>
    </source>
</evidence>
<gene>
    <name evidence="2" type="ORF">RRG08_019602</name>
</gene>
<dbReference type="AlphaFoldDB" id="A0AAE1AYP3"/>
<comment type="caution">
    <text evidence="2">The sequence shown here is derived from an EMBL/GenBank/DDBJ whole genome shotgun (WGS) entry which is preliminary data.</text>
</comment>
<keyword evidence="3" id="KW-1185">Reference proteome</keyword>
<feature type="compositionally biased region" description="Acidic residues" evidence="1">
    <location>
        <begin position="45"/>
        <end position="54"/>
    </location>
</feature>
<sequence length="104" mass="11438">MAKNVNKKQPNKRYTVSKVLDLLEDCGDYESADVYIEPPDVNAMTDEDSGDENEAGPSNFTGRQLRARAAVTLTGTRGKRIMGEVLVTTADEAWTCMYKDCAGK</sequence>
<reference evidence="2" key="1">
    <citation type="journal article" date="2023" name="G3 (Bethesda)">
        <title>A reference genome for the long-term kleptoplast-retaining sea slug Elysia crispata morphotype clarki.</title>
        <authorList>
            <person name="Eastman K.E."/>
            <person name="Pendleton A.L."/>
            <person name="Shaikh M.A."/>
            <person name="Suttiyut T."/>
            <person name="Ogas R."/>
            <person name="Tomko P."/>
            <person name="Gavelis G."/>
            <person name="Widhalm J.R."/>
            <person name="Wisecaver J.H."/>
        </authorList>
    </citation>
    <scope>NUCLEOTIDE SEQUENCE</scope>
    <source>
        <strain evidence="2">ECLA1</strain>
    </source>
</reference>
<dbReference type="Proteomes" id="UP001283361">
    <property type="component" value="Unassembled WGS sequence"/>
</dbReference>
<evidence type="ECO:0000313" key="2">
    <source>
        <dbReference type="EMBL" id="KAK3795327.1"/>
    </source>
</evidence>
<dbReference type="EMBL" id="JAWDGP010001071">
    <property type="protein sequence ID" value="KAK3795327.1"/>
    <property type="molecule type" value="Genomic_DNA"/>
</dbReference>
<name>A0AAE1AYP3_9GAST</name>
<feature type="region of interest" description="Disordered" evidence="1">
    <location>
        <begin position="39"/>
        <end position="62"/>
    </location>
</feature>
<accession>A0AAE1AYP3</accession>
<organism evidence="2 3">
    <name type="scientific">Elysia crispata</name>
    <name type="common">lettuce slug</name>
    <dbReference type="NCBI Taxonomy" id="231223"/>
    <lineage>
        <taxon>Eukaryota</taxon>
        <taxon>Metazoa</taxon>
        <taxon>Spiralia</taxon>
        <taxon>Lophotrochozoa</taxon>
        <taxon>Mollusca</taxon>
        <taxon>Gastropoda</taxon>
        <taxon>Heterobranchia</taxon>
        <taxon>Euthyneura</taxon>
        <taxon>Panpulmonata</taxon>
        <taxon>Sacoglossa</taxon>
        <taxon>Placobranchoidea</taxon>
        <taxon>Plakobranchidae</taxon>
        <taxon>Elysia</taxon>
    </lineage>
</organism>